<evidence type="ECO:0000313" key="1">
    <source>
        <dbReference type="EMBL" id="KAF9946337.1"/>
    </source>
</evidence>
<reference evidence="1" key="1">
    <citation type="journal article" date="2020" name="Fungal Divers.">
        <title>Resolving the Mortierellaceae phylogeny through synthesis of multi-gene phylogenetics and phylogenomics.</title>
        <authorList>
            <person name="Vandepol N."/>
            <person name="Liber J."/>
            <person name="Desiro A."/>
            <person name="Na H."/>
            <person name="Kennedy M."/>
            <person name="Barry K."/>
            <person name="Grigoriev I.V."/>
            <person name="Miller A.N."/>
            <person name="O'Donnell K."/>
            <person name="Stajich J.E."/>
            <person name="Bonito G."/>
        </authorList>
    </citation>
    <scope>NUCLEOTIDE SEQUENCE</scope>
    <source>
        <strain evidence="1">CK1249</strain>
    </source>
</reference>
<comment type="caution">
    <text evidence="1">The sequence shown here is derived from an EMBL/GenBank/DDBJ whole genome shotgun (WGS) entry which is preliminary data.</text>
</comment>
<dbReference type="Proteomes" id="UP000738359">
    <property type="component" value="Unassembled WGS sequence"/>
</dbReference>
<keyword evidence="2" id="KW-1185">Reference proteome</keyword>
<dbReference type="EMBL" id="JAAAHY010001870">
    <property type="protein sequence ID" value="KAF9946337.1"/>
    <property type="molecule type" value="Genomic_DNA"/>
</dbReference>
<gene>
    <name evidence="1" type="ORF">BGZ70_003275</name>
</gene>
<dbReference type="AlphaFoldDB" id="A0A9P6IT23"/>
<dbReference type="OrthoDB" id="10443205at2759"/>
<name>A0A9P6IT23_MORAP</name>
<proteinExistence type="predicted"/>
<organism evidence="1 2">
    <name type="scientific">Mortierella alpina</name>
    <name type="common">Oleaginous fungus</name>
    <name type="synonym">Mortierella renispora</name>
    <dbReference type="NCBI Taxonomy" id="64518"/>
    <lineage>
        <taxon>Eukaryota</taxon>
        <taxon>Fungi</taxon>
        <taxon>Fungi incertae sedis</taxon>
        <taxon>Mucoromycota</taxon>
        <taxon>Mortierellomycotina</taxon>
        <taxon>Mortierellomycetes</taxon>
        <taxon>Mortierellales</taxon>
        <taxon>Mortierellaceae</taxon>
        <taxon>Mortierella</taxon>
    </lineage>
</organism>
<accession>A0A9P6IT23</accession>
<sequence>MNNVDNQNCERTVAVDASEYRQGIAKVNSDFDLKAEKSRLFENPELASPVYHPGSAAMSVDER</sequence>
<evidence type="ECO:0000313" key="2">
    <source>
        <dbReference type="Proteomes" id="UP000738359"/>
    </source>
</evidence>
<protein>
    <submittedName>
        <fullName evidence="1">Uncharacterized protein</fullName>
    </submittedName>
</protein>